<feature type="non-terminal residue" evidence="1">
    <location>
        <position position="404"/>
    </location>
</feature>
<proteinExistence type="predicted"/>
<organism evidence="1 2">
    <name type="scientific">Streblomastix strix</name>
    <dbReference type="NCBI Taxonomy" id="222440"/>
    <lineage>
        <taxon>Eukaryota</taxon>
        <taxon>Metamonada</taxon>
        <taxon>Preaxostyla</taxon>
        <taxon>Oxymonadida</taxon>
        <taxon>Streblomastigidae</taxon>
        <taxon>Streblomastix</taxon>
    </lineage>
</organism>
<evidence type="ECO:0000313" key="2">
    <source>
        <dbReference type="Proteomes" id="UP000324800"/>
    </source>
</evidence>
<reference evidence="1 2" key="1">
    <citation type="submission" date="2019-03" db="EMBL/GenBank/DDBJ databases">
        <title>Single cell metagenomics reveals metabolic interactions within the superorganism composed of flagellate Streblomastix strix and complex community of Bacteroidetes bacteria on its surface.</title>
        <authorList>
            <person name="Treitli S.C."/>
            <person name="Kolisko M."/>
            <person name="Husnik F."/>
            <person name="Keeling P."/>
            <person name="Hampl V."/>
        </authorList>
    </citation>
    <scope>NUCLEOTIDE SEQUENCE [LARGE SCALE GENOMIC DNA]</scope>
    <source>
        <strain evidence="1">ST1C</strain>
    </source>
</reference>
<comment type="caution">
    <text evidence="1">The sequence shown here is derived from an EMBL/GenBank/DDBJ whole genome shotgun (WGS) entry which is preliminary data.</text>
</comment>
<dbReference type="AlphaFoldDB" id="A0A5J4TJT9"/>
<accession>A0A5J4TJT9</accession>
<evidence type="ECO:0000313" key="1">
    <source>
        <dbReference type="EMBL" id="KAA6358548.1"/>
    </source>
</evidence>
<protein>
    <submittedName>
        <fullName evidence="1">Uncharacterized protein</fullName>
    </submittedName>
</protein>
<dbReference type="Proteomes" id="UP000324800">
    <property type="component" value="Unassembled WGS sequence"/>
</dbReference>
<dbReference type="EMBL" id="SNRW01029699">
    <property type="protein sequence ID" value="KAA6358548.1"/>
    <property type="molecule type" value="Genomic_DNA"/>
</dbReference>
<sequence>MIHHGLIPHLIEFESVSRKLTYRILDENVKTHTQRLLNEYPQQLEQGKQNKLILDDIITSVDLGSQTSTITLPSSSRIMEIYQFAIDFISSIAKSQQSQCLHALVGEVSTLQTIMDFIVLFISQYHKQYNTDAEDAEELARKQAIIDRNYNDLCQKLLSDAKAQHQQRIQSGAIKPNDPMPSVTYPQKPPPAKSAFPSYDQYGEVQDTIWNVSTISSNAFSAYIDFFGNIIEGLLSEQNSGDKINEILSAGSTNKEHTNLITMLISVLRMGIYKEKIESQDSNIISEEAQKGDFYSVTVAALGRAISANAKVPSDDLDSTGSSELRSDLITRKEIIDRLIPGLESSSKGKNPALQGSIAILLCDLLEGNDTLIQNIATSKNALDTVLSSLHVNAKTPKPITEKN</sequence>
<gene>
    <name evidence="1" type="ORF">EZS28_045925</name>
</gene>
<name>A0A5J4TJT9_9EUKA</name>